<comment type="caution">
    <text evidence="3">The sequence shown here is derived from an EMBL/GenBank/DDBJ whole genome shotgun (WGS) entry which is preliminary data.</text>
</comment>
<dbReference type="EMBL" id="BNJK01000001">
    <property type="protein sequence ID" value="GHO94801.1"/>
    <property type="molecule type" value="Genomic_DNA"/>
</dbReference>
<gene>
    <name evidence="3" type="ORF">KSF_048490</name>
</gene>
<feature type="compositionally biased region" description="Basic and acidic residues" evidence="1">
    <location>
        <begin position="19"/>
        <end position="30"/>
    </location>
</feature>
<keyword evidence="2" id="KW-1133">Transmembrane helix</keyword>
<dbReference type="AlphaFoldDB" id="A0A8J3IRA2"/>
<evidence type="ECO:0000313" key="3">
    <source>
        <dbReference type="EMBL" id="GHO94801.1"/>
    </source>
</evidence>
<name>A0A8J3IRA2_9CHLR</name>
<keyword evidence="2" id="KW-0472">Membrane</keyword>
<keyword evidence="4" id="KW-1185">Reference proteome</keyword>
<evidence type="ECO:0000313" key="4">
    <source>
        <dbReference type="Proteomes" id="UP000597444"/>
    </source>
</evidence>
<protein>
    <submittedName>
        <fullName evidence="3">Uncharacterized protein</fullName>
    </submittedName>
</protein>
<sequence length="148" mass="16178">MENKTAQSGGHPPGAVPNKEAKQRKAERGEGRKQTLASLLAGSIFCVMLNTVGMLVYFSSLEAAWWIRGLVAVILLGELVLYFLWGMVVEGRISKQTLLMALCRPVRRIALFLIHVTAPYVQEEGLLLVVLDLSVPSSDTQSPASEVQ</sequence>
<accession>A0A8J3IRA2</accession>
<keyword evidence="2" id="KW-0812">Transmembrane</keyword>
<feature type="transmembrane region" description="Helical" evidence="2">
    <location>
        <begin position="36"/>
        <end position="59"/>
    </location>
</feature>
<evidence type="ECO:0000256" key="2">
    <source>
        <dbReference type="SAM" id="Phobius"/>
    </source>
</evidence>
<organism evidence="3 4">
    <name type="scientific">Reticulibacter mediterranei</name>
    <dbReference type="NCBI Taxonomy" id="2778369"/>
    <lineage>
        <taxon>Bacteria</taxon>
        <taxon>Bacillati</taxon>
        <taxon>Chloroflexota</taxon>
        <taxon>Ktedonobacteria</taxon>
        <taxon>Ktedonobacterales</taxon>
        <taxon>Reticulibacteraceae</taxon>
        <taxon>Reticulibacter</taxon>
    </lineage>
</organism>
<dbReference type="Proteomes" id="UP000597444">
    <property type="component" value="Unassembled WGS sequence"/>
</dbReference>
<proteinExistence type="predicted"/>
<reference evidence="3" key="1">
    <citation type="submission" date="2020-10" db="EMBL/GenBank/DDBJ databases">
        <title>Taxonomic study of unclassified bacteria belonging to the class Ktedonobacteria.</title>
        <authorList>
            <person name="Yabe S."/>
            <person name="Wang C.M."/>
            <person name="Zheng Y."/>
            <person name="Sakai Y."/>
            <person name="Cavaletti L."/>
            <person name="Monciardini P."/>
            <person name="Donadio S."/>
        </authorList>
    </citation>
    <scope>NUCLEOTIDE SEQUENCE</scope>
    <source>
        <strain evidence="3">ID150040</strain>
    </source>
</reference>
<evidence type="ECO:0000256" key="1">
    <source>
        <dbReference type="SAM" id="MobiDB-lite"/>
    </source>
</evidence>
<feature type="transmembrane region" description="Helical" evidence="2">
    <location>
        <begin position="65"/>
        <end position="85"/>
    </location>
</feature>
<feature type="region of interest" description="Disordered" evidence="1">
    <location>
        <begin position="1"/>
        <end position="30"/>
    </location>
</feature>